<evidence type="ECO:0008006" key="8">
    <source>
        <dbReference type="Google" id="ProtNLM"/>
    </source>
</evidence>
<dbReference type="GO" id="GO:0019825">
    <property type="term" value="F:oxygen binding"/>
    <property type="evidence" value="ECO:0007669"/>
    <property type="project" value="InterPro"/>
</dbReference>
<keyword evidence="3 5" id="KW-0479">Metal-binding</keyword>
<gene>
    <name evidence="6" type="ORF">GCM10011579_072840</name>
</gene>
<evidence type="ECO:0000256" key="5">
    <source>
        <dbReference type="PIRSR" id="PIRSR601486-1"/>
    </source>
</evidence>
<dbReference type="SUPFAM" id="SSF46458">
    <property type="entry name" value="Globin-like"/>
    <property type="match status" value="1"/>
</dbReference>
<feature type="binding site" description="distal binding residue" evidence="5">
    <location>
        <position position="80"/>
    </location>
    <ligand>
        <name>heme</name>
        <dbReference type="ChEBI" id="CHEBI:30413"/>
    </ligand>
    <ligandPart>
        <name>Fe</name>
        <dbReference type="ChEBI" id="CHEBI:18248"/>
    </ligandPart>
</feature>
<keyword evidence="7" id="KW-1185">Reference proteome</keyword>
<evidence type="ECO:0000256" key="4">
    <source>
        <dbReference type="ARBA" id="ARBA00023004"/>
    </source>
</evidence>
<dbReference type="InterPro" id="IPR001486">
    <property type="entry name" value="Hemoglobin_trunc"/>
</dbReference>
<dbReference type="RefSeq" id="WP_189190347.1">
    <property type="nucleotide sequence ID" value="NZ_BMMM01000016.1"/>
</dbReference>
<name>A0A917YCZ0_9ACTN</name>
<reference evidence="6 7" key="1">
    <citation type="journal article" date="2014" name="Int. J. Syst. Evol. Microbiol.">
        <title>Complete genome sequence of Corynebacterium casei LMG S-19264T (=DSM 44701T), isolated from a smear-ripened cheese.</title>
        <authorList>
            <consortium name="US DOE Joint Genome Institute (JGI-PGF)"/>
            <person name="Walter F."/>
            <person name="Albersmeier A."/>
            <person name="Kalinowski J."/>
            <person name="Ruckert C."/>
        </authorList>
    </citation>
    <scope>NUCLEOTIDE SEQUENCE [LARGE SCALE GENOMIC DNA]</scope>
    <source>
        <strain evidence="6 7">CGMCC 4.7111</strain>
    </source>
</reference>
<keyword evidence="4 5" id="KW-0408">Iron</keyword>
<evidence type="ECO:0000256" key="3">
    <source>
        <dbReference type="ARBA" id="ARBA00022723"/>
    </source>
</evidence>
<dbReference type="InterPro" id="IPR009050">
    <property type="entry name" value="Globin-like_sf"/>
</dbReference>
<dbReference type="InterPro" id="IPR012292">
    <property type="entry name" value="Globin/Proto"/>
</dbReference>
<comment type="caution">
    <text evidence="6">The sequence shown here is derived from an EMBL/GenBank/DDBJ whole genome shotgun (WGS) entry which is preliminary data.</text>
</comment>
<dbReference type="CDD" id="cd00454">
    <property type="entry name" value="TrHb1_N"/>
    <property type="match status" value="1"/>
</dbReference>
<evidence type="ECO:0000313" key="6">
    <source>
        <dbReference type="EMBL" id="GGN83743.1"/>
    </source>
</evidence>
<dbReference type="Gene3D" id="1.10.490.10">
    <property type="entry name" value="Globins"/>
    <property type="match status" value="1"/>
</dbReference>
<dbReference type="AlphaFoldDB" id="A0A917YCZ0"/>
<evidence type="ECO:0000256" key="2">
    <source>
        <dbReference type="ARBA" id="ARBA00022617"/>
    </source>
</evidence>
<accession>A0A917YCZ0</accession>
<keyword evidence="2 5" id="KW-0349">Heme</keyword>
<sequence>MGTQPTSLYERLGGIYSIATVVDDFIDRIMVDDRLNANPRVDDAHHRVLPPGFKYLVTEMVGEASGGPQRYTGRTMEDSHRDLRITPNEWEAFMDDLNQTLDKFGVAERERSELVAIVRSTRDAIVVPVL</sequence>
<dbReference type="GO" id="GO:0046872">
    <property type="term" value="F:metal ion binding"/>
    <property type="evidence" value="ECO:0007669"/>
    <property type="project" value="UniProtKB-KW"/>
</dbReference>
<dbReference type="Pfam" id="PF01152">
    <property type="entry name" value="Bac_globin"/>
    <property type="match status" value="1"/>
</dbReference>
<evidence type="ECO:0000256" key="1">
    <source>
        <dbReference type="ARBA" id="ARBA00022448"/>
    </source>
</evidence>
<keyword evidence="1" id="KW-0813">Transport</keyword>
<dbReference type="Proteomes" id="UP000600365">
    <property type="component" value="Unassembled WGS sequence"/>
</dbReference>
<dbReference type="EMBL" id="BMMM01000016">
    <property type="protein sequence ID" value="GGN83743.1"/>
    <property type="molecule type" value="Genomic_DNA"/>
</dbReference>
<protein>
    <recommendedName>
        <fullName evidence="8">Group 1 truncated hemoglobin</fullName>
    </recommendedName>
</protein>
<organism evidence="6 7">
    <name type="scientific">Streptomyces albiflavescens</name>
    <dbReference type="NCBI Taxonomy" id="1623582"/>
    <lineage>
        <taxon>Bacteria</taxon>
        <taxon>Bacillati</taxon>
        <taxon>Actinomycetota</taxon>
        <taxon>Actinomycetes</taxon>
        <taxon>Kitasatosporales</taxon>
        <taxon>Streptomycetaceae</taxon>
        <taxon>Streptomyces</taxon>
    </lineage>
</organism>
<dbReference type="GO" id="GO:0020037">
    <property type="term" value="F:heme binding"/>
    <property type="evidence" value="ECO:0007669"/>
    <property type="project" value="InterPro"/>
</dbReference>
<proteinExistence type="predicted"/>
<evidence type="ECO:0000313" key="7">
    <source>
        <dbReference type="Proteomes" id="UP000600365"/>
    </source>
</evidence>